<dbReference type="GO" id="GO:0004177">
    <property type="term" value="F:aminopeptidase activity"/>
    <property type="evidence" value="ECO:0007669"/>
    <property type="project" value="UniProtKB-KW"/>
</dbReference>
<dbReference type="EMBL" id="LT629772">
    <property type="protein sequence ID" value="SDT41800.1"/>
    <property type="molecule type" value="Genomic_DNA"/>
</dbReference>
<dbReference type="Gene3D" id="3.60.70.12">
    <property type="entry name" value="L-amino peptidase D-ALA esterase/amidase"/>
    <property type="match status" value="1"/>
</dbReference>
<dbReference type="Pfam" id="PF03576">
    <property type="entry name" value="Peptidase_S58"/>
    <property type="match status" value="1"/>
</dbReference>
<evidence type="ECO:0000313" key="4">
    <source>
        <dbReference type="Proteomes" id="UP000199103"/>
    </source>
</evidence>
<dbReference type="PANTHER" id="PTHR36512:SF3">
    <property type="entry name" value="BLR5678 PROTEIN"/>
    <property type="match status" value="1"/>
</dbReference>
<accession>A0A1H2A756</accession>
<protein>
    <submittedName>
        <fullName evidence="3">L-aminopeptidase DmpA. Serine peptidase. MEROPS family S58</fullName>
    </submittedName>
</protein>
<keyword evidence="4" id="KW-1185">Reference proteome</keyword>
<gene>
    <name evidence="3" type="ORF">SAMN04489812_5719</name>
</gene>
<dbReference type="STRING" id="630515.SAMN04489812_5719"/>
<dbReference type="OrthoDB" id="9770388at2"/>
<dbReference type="RefSeq" id="WP_091530324.1">
    <property type="nucleotide sequence ID" value="NZ_LT629772.1"/>
</dbReference>
<keyword evidence="3" id="KW-0031">Aminopeptidase</keyword>
<comment type="similarity">
    <text evidence="1">Belongs to the peptidase S58 family.</text>
</comment>
<organism evidence="3 4">
    <name type="scientific">Microlunatus soli</name>
    <dbReference type="NCBI Taxonomy" id="630515"/>
    <lineage>
        <taxon>Bacteria</taxon>
        <taxon>Bacillati</taxon>
        <taxon>Actinomycetota</taxon>
        <taxon>Actinomycetes</taxon>
        <taxon>Propionibacteriales</taxon>
        <taxon>Propionibacteriaceae</taxon>
        <taxon>Microlunatus</taxon>
    </lineage>
</organism>
<evidence type="ECO:0000256" key="2">
    <source>
        <dbReference type="SAM" id="MobiDB-lite"/>
    </source>
</evidence>
<name>A0A1H2A756_9ACTN</name>
<keyword evidence="3" id="KW-0645">Protease</keyword>
<evidence type="ECO:0000313" key="3">
    <source>
        <dbReference type="EMBL" id="SDT41800.1"/>
    </source>
</evidence>
<reference evidence="3 4" key="1">
    <citation type="submission" date="2016-10" db="EMBL/GenBank/DDBJ databases">
        <authorList>
            <person name="de Groot N.N."/>
        </authorList>
    </citation>
    <scope>NUCLEOTIDE SEQUENCE [LARGE SCALE GENOMIC DNA]</scope>
    <source>
        <strain evidence="3 4">DSM 21800</strain>
    </source>
</reference>
<dbReference type="Proteomes" id="UP000199103">
    <property type="component" value="Chromosome I"/>
</dbReference>
<feature type="region of interest" description="Disordered" evidence="2">
    <location>
        <begin position="285"/>
        <end position="306"/>
    </location>
</feature>
<dbReference type="InterPro" id="IPR016117">
    <property type="entry name" value="ArgJ-like_dom_sf"/>
</dbReference>
<dbReference type="SUPFAM" id="SSF56266">
    <property type="entry name" value="DmpA/ArgJ-like"/>
    <property type="match status" value="1"/>
</dbReference>
<proteinExistence type="inferred from homology"/>
<dbReference type="PANTHER" id="PTHR36512">
    <property type="entry name" value="D-AMINOPEPTIDASE"/>
    <property type="match status" value="1"/>
</dbReference>
<evidence type="ECO:0000256" key="1">
    <source>
        <dbReference type="ARBA" id="ARBA00007068"/>
    </source>
</evidence>
<sequence>MISSSRPTMYRARDLGVAPGDLAPGPLNAITDVPGVLVGQVTLIEGAAVRTGVTAVLPHGGNLFADKVAGAVHVGNGFGKTAGAIQVNELGCIETPIVLTNTLSVAAGIDGILDWTLAQPGNEEAVSINAIVGETNDSTLNDIRGRHVTAQHVVRAIREATGGPVAEGSVGAGTGTVAFGWKAGIGTSSRIVDGHTLGVLVQTNYGGSLRIDGVPIAPELVPEHDDRRTESGDGSCMIIVGTDAPVDTRTLDRIGARAIFAMARTGSSYSNGSGDIAIAFATGRDRTDRPIPAGPGTAAQQGSDPSPLFRATLDATEEAIYNSLFAATTITGSGGTTRRPIAVQSVRELLARNR</sequence>
<keyword evidence="3" id="KW-0378">Hydrolase</keyword>
<dbReference type="InterPro" id="IPR005321">
    <property type="entry name" value="Peptidase_S58_DmpA"/>
</dbReference>
<dbReference type="AlphaFoldDB" id="A0A1H2A756"/>